<feature type="compositionally biased region" description="Basic residues" evidence="3">
    <location>
        <begin position="236"/>
        <end position="250"/>
    </location>
</feature>
<feature type="signal peptide" evidence="4">
    <location>
        <begin position="1"/>
        <end position="21"/>
    </location>
</feature>
<dbReference type="PROSITE" id="PS50240">
    <property type="entry name" value="TRYPSIN_DOM"/>
    <property type="match status" value="1"/>
</dbReference>
<dbReference type="PROSITE" id="PS00134">
    <property type="entry name" value="TRYPSIN_HIS"/>
    <property type="match status" value="1"/>
</dbReference>
<dbReference type="EMBL" id="CAXLJM020000068">
    <property type="protein sequence ID" value="CAL8122913.1"/>
    <property type="molecule type" value="Genomic_DNA"/>
</dbReference>
<feature type="compositionally biased region" description="Polar residues" evidence="3">
    <location>
        <begin position="1075"/>
        <end position="1118"/>
    </location>
</feature>
<feature type="compositionally biased region" description="Low complexity" evidence="3">
    <location>
        <begin position="79"/>
        <end position="89"/>
    </location>
</feature>
<gene>
    <name evidence="6" type="ORF">ODALV1_LOCUS20009</name>
</gene>
<feature type="region of interest" description="Disordered" evidence="3">
    <location>
        <begin position="376"/>
        <end position="410"/>
    </location>
</feature>
<dbReference type="InterPro" id="IPR043504">
    <property type="entry name" value="Peptidase_S1_PA_chymotrypsin"/>
</dbReference>
<keyword evidence="4" id="KW-0732">Signal</keyword>
<evidence type="ECO:0000256" key="3">
    <source>
        <dbReference type="SAM" id="MobiDB-lite"/>
    </source>
</evidence>
<feature type="chain" id="PRO_5047516162" description="Peptidase S1 domain-containing protein" evidence="4">
    <location>
        <begin position="22"/>
        <end position="1435"/>
    </location>
</feature>
<evidence type="ECO:0000259" key="5">
    <source>
        <dbReference type="PROSITE" id="PS50240"/>
    </source>
</evidence>
<dbReference type="Gene3D" id="2.40.10.10">
    <property type="entry name" value="Trypsin-like serine proteases"/>
    <property type="match status" value="1"/>
</dbReference>
<feature type="region of interest" description="Disordered" evidence="3">
    <location>
        <begin position="480"/>
        <end position="574"/>
    </location>
</feature>
<dbReference type="SMART" id="SM00020">
    <property type="entry name" value="Tryp_SPc"/>
    <property type="match status" value="1"/>
</dbReference>
<dbReference type="SUPFAM" id="SSF50494">
    <property type="entry name" value="Trypsin-like serine proteases"/>
    <property type="match status" value="1"/>
</dbReference>
<sequence>MRIQQLLPGLAFALLIASTNGAPNGTKSFFPSSNPRVDVNRGNADHYLAQASEFFPSNADEMKNVKFPEGSQKSSNSEAAQHQQQQQQAPSVIIPIESPNTDEAEANEAIDVILKSARQGKSLNLAEGGEELVKVASDPVIKQQLDSGNEAEARGYIRNKLCTLGLMPCNHYGQVDKQGLLPPGGGFGGGFGGGQGGWSQGIPSRDVALVQPVALKPVGHPIAAVPLDHHKPFPPAHHRGYGPGHGHGHGKGIYGPPPPPPHLKPVYPGPPPRPGYGPPPPPHGHGGIPPPGKPVIEHVHHHIHHQPASVTVHGPPTYTGPGGFGPLSSAEEYGLSAKNPISIATPGGNNVGTFLPPPSQKSQSLGEIETNSFNAGSSRFHSASSSSFSGSGSGFNSGSGSGHQGFNSGSSGFNSGSNSFNSGSSNFNGDYNRVEDCTCVRITECASHDIAGQSTSGREIISGFGKPNYGQVGYGIDPRNKLASGIESNSTDSEGSAEEESGESGEAQNEARSSKTDIEADSSEDGESTTTLPEFEDKTRAKRDTESQTGVNKEVQDEQTAASGDGTSEPNQAEGEGRFLGALLRDVSGNSVVRNLTRFAGYDFGDDPLQLVKIEDTNLRILGKLFAIEPTFGVSFGLPGGYPQAGGGYPINPVGNNPAVNPYNGGGIPLGPININPLVSFQKTKDKRKTKLWRPLVNLHITPNVGLFKGVKALWKASKGKGSFLGGGGWGSPEYLYGGGYGAPYGGGYGAPHGGIGGLASAVPVPYPVPIPSGGGLGGYISQPVQHQHLHDHYHHNNAHTSSFVAKPSYASISSSSSPWYAGSGTGSGYGSGYGAGYGQSYTPYSSYGSGSVAGTGSGYGYGYKKGPSYGSSVEYSPYYKLDKKGPLDLATMAGYNPSSIKPPTGSGFGYNTNKLKVVGAGAGGKPGKVNAVSGLTPEQESLLEALLKEDDEEKRSVTRFRSGLEDSELNPNNNPTVNSNNQNLYKTENTYSGSKTRFPDEQTSSNSNVFSINNNGDRTRAGLAISFPDSRLPVNAATFTASSSDPYSQSTGSSMSFPKERQTIFPDSSSSSSTNSDQTNIGNYHSFENNGDDNTFQQQQGSASVTFPSDTTSTSTGHIRMTREIRTQPPPTATLDGRVLRYEDERQLNIGGSCPGGYVCCRNPRQNSLYKPSGSGSNNFQQVANNPFGGQNVINSNSFNQGQGQCGKRNARGITGRISNPGFTEGDTDYGEYPWQVAMLKKDGYDNVYVCGGALLDNRHIITAAHCIKGHAPTDIRVRLGEWDVNHETEFYPHVERDVAAIAIHPEFYAGNLFNDIAIVKMEGYIDFRQNPHISPICIPPKGLEFAGKRCFVTGWGKDAFGEIGKYQNVLKEVDLPVLNNFDCEQKLKRTRLGADFVLHPGFLCAGGEAGRDACKGKAFIFYFCDFLLIHHIQ</sequence>
<feature type="domain" description="Peptidase S1" evidence="5">
    <location>
        <begin position="1215"/>
        <end position="1420"/>
    </location>
</feature>
<evidence type="ECO:0000256" key="1">
    <source>
        <dbReference type="ARBA" id="ARBA00023157"/>
    </source>
</evidence>
<organism evidence="6 7">
    <name type="scientific">Orchesella dallaii</name>
    <dbReference type="NCBI Taxonomy" id="48710"/>
    <lineage>
        <taxon>Eukaryota</taxon>
        <taxon>Metazoa</taxon>
        <taxon>Ecdysozoa</taxon>
        <taxon>Arthropoda</taxon>
        <taxon>Hexapoda</taxon>
        <taxon>Collembola</taxon>
        <taxon>Entomobryomorpha</taxon>
        <taxon>Entomobryoidea</taxon>
        <taxon>Orchesellidae</taxon>
        <taxon>Orchesellinae</taxon>
        <taxon>Orchesella</taxon>
    </lineage>
</organism>
<feature type="compositionally biased region" description="Low complexity" evidence="3">
    <location>
        <begin position="376"/>
        <end position="390"/>
    </location>
</feature>
<dbReference type="InterPro" id="IPR018114">
    <property type="entry name" value="TRYPSIN_HIS"/>
</dbReference>
<dbReference type="PANTHER" id="PTHR24256">
    <property type="entry name" value="TRYPTASE-RELATED"/>
    <property type="match status" value="1"/>
</dbReference>
<dbReference type="Proteomes" id="UP001642540">
    <property type="component" value="Unassembled WGS sequence"/>
</dbReference>
<accession>A0ABP1R9D1</accession>
<reference evidence="6 7" key="1">
    <citation type="submission" date="2024-08" db="EMBL/GenBank/DDBJ databases">
        <authorList>
            <person name="Cucini C."/>
            <person name="Frati F."/>
        </authorList>
    </citation>
    <scope>NUCLEOTIDE SEQUENCE [LARGE SCALE GENOMIC DNA]</scope>
</reference>
<feature type="compositionally biased region" description="Polar residues" evidence="3">
    <location>
        <begin position="985"/>
        <end position="996"/>
    </location>
</feature>
<feature type="region of interest" description="Disordered" evidence="3">
    <location>
        <begin position="1202"/>
        <end position="1221"/>
    </location>
</feature>
<comment type="caution">
    <text evidence="6">The sequence shown here is derived from an EMBL/GenBank/DDBJ whole genome shotgun (WGS) entry which is preliminary data.</text>
</comment>
<feature type="region of interest" description="Disordered" evidence="3">
    <location>
        <begin position="227"/>
        <end position="331"/>
    </location>
</feature>
<feature type="region of interest" description="Disordered" evidence="3">
    <location>
        <begin position="1041"/>
        <end position="1122"/>
    </location>
</feature>
<feature type="compositionally biased region" description="Polar residues" evidence="3">
    <location>
        <begin position="1041"/>
        <end position="1057"/>
    </location>
</feature>
<evidence type="ECO:0000256" key="2">
    <source>
        <dbReference type="ARBA" id="ARBA00024195"/>
    </source>
</evidence>
<evidence type="ECO:0000313" key="6">
    <source>
        <dbReference type="EMBL" id="CAL8122913.1"/>
    </source>
</evidence>
<dbReference type="InterPro" id="IPR051487">
    <property type="entry name" value="Ser/Thr_Proteases_Immune/Dev"/>
</dbReference>
<keyword evidence="1" id="KW-1015">Disulfide bond</keyword>
<feature type="compositionally biased region" description="Polar residues" evidence="3">
    <location>
        <begin position="558"/>
        <end position="571"/>
    </location>
</feature>
<evidence type="ECO:0000256" key="4">
    <source>
        <dbReference type="SAM" id="SignalP"/>
    </source>
</evidence>
<evidence type="ECO:0000313" key="7">
    <source>
        <dbReference type="Proteomes" id="UP001642540"/>
    </source>
</evidence>
<feature type="compositionally biased region" description="Pro residues" evidence="3">
    <location>
        <begin position="255"/>
        <end position="293"/>
    </location>
</feature>
<feature type="compositionally biased region" description="Low complexity" evidence="3">
    <location>
        <begin position="1005"/>
        <end position="1016"/>
    </location>
</feature>
<keyword evidence="7" id="KW-1185">Reference proteome</keyword>
<name>A0ABP1R9D1_9HEXA</name>
<feature type="region of interest" description="Disordered" evidence="3">
    <location>
        <begin position="962"/>
        <end position="1017"/>
    </location>
</feature>
<dbReference type="Pfam" id="PF00089">
    <property type="entry name" value="Trypsin"/>
    <property type="match status" value="1"/>
</dbReference>
<proteinExistence type="inferred from homology"/>
<protein>
    <recommendedName>
        <fullName evidence="5">Peptidase S1 domain-containing protein</fullName>
    </recommendedName>
</protein>
<feature type="compositionally biased region" description="Basic and acidic residues" evidence="3">
    <location>
        <begin position="535"/>
        <end position="546"/>
    </location>
</feature>
<dbReference type="CDD" id="cd00190">
    <property type="entry name" value="Tryp_SPc"/>
    <property type="match status" value="1"/>
</dbReference>
<feature type="compositionally biased region" description="Gly residues" evidence="3">
    <location>
        <begin position="391"/>
        <end position="403"/>
    </location>
</feature>
<comment type="similarity">
    <text evidence="2">Belongs to the peptidase S1 family. CLIP subfamily.</text>
</comment>
<dbReference type="InterPro" id="IPR001254">
    <property type="entry name" value="Trypsin_dom"/>
</dbReference>
<feature type="compositionally biased region" description="Low complexity" evidence="3">
    <location>
        <begin position="971"/>
        <end position="984"/>
    </location>
</feature>
<feature type="region of interest" description="Disordered" evidence="3">
    <location>
        <begin position="64"/>
        <end position="92"/>
    </location>
</feature>
<dbReference type="InterPro" id="IPR009003">
    <property type="entry name" value="Peptidase_S1_PA"/>
</dbReference>